<dbReference type="PATRIC" id="fig|1317118.6.peg.2295"/>
<keyword evidence="3" id="KW-1185">Reference proteome</keyword>
<dbReference type="Gene3D" id="3.10.450.50">
    <property type="match status" value="1"/>
</dbReference>
<dbReference type="InterPro" id="IPR037401">
    <property type="entry name" value="SnoaL-like"/>
</dbReference>
<dbReference type="Proteomes" id="UP000019063">
    <property type="component" value="Unassembled WGS sequence"/>
</dbReference>
<dbReference type="STRING" id="1379903.ATO8_11139"/>
<dbReference type="AlphaFoldDB" id="W4HJH2"/>
<feature type="domain" description="SnoaL-like" evidence="1">
    <location>
        <begin position="8"/>
        <end position="116"/>
    </location>
</feature>
<dbReference type="EMBL" id="AQQW01000006">
    <property type="protein sequence ID" value="ETW12568.1"/>
    <property type="molecule type" value="Genomic_DNA"/>
</dbReference>
<evidence type="ECO:0000259" key="1">
    <source>
        <dbReference type="Pfam" id="PF12680"/>
    </source>
</evidence>
<evidence type="ECO:0000313" key="2">
    <source>
        <dbReference type="EMBL" id="ETW12568.1"/>
    </source>
</evidence>
<reference evidence="2 3" key="1">
    <citation type="journal article" date="2014" name="Antonie Van Leeuwenhoek">
        <title>Roseivivax atlanticus sp. nov., isolated from surface seawater of the Atlantic Ocean.</title>
        <authorList>
            <person name="Li G."/>
            <person name="Lai Q."/>
            <person name="Liu X."/>
            <person name="Sun F."/>
            <person name="Shao Z."/>
        </authorList>
    </citation>
    <scope>NUCLEOTIDE SEQUENCE [LARGE SCALE GENOMIC DNA]</scope>
    <source>
        <strain evidence="2 3">22II-s10s</strain>
    </source>
</reference>
<comment type="caution">
    <text evidence="2">The sequence shown here is derived from an EMBL/GenBank/DDBJ whole genome shotgun (WGS) entry which is preliminary data.</text>
</comment>
<dbReference type="Pfam" id="PF12680">
    <property type="entry name" value="SnoaL_2"/>
    <property type="match status" value="1"/>
</dbReference>
<dbReference type="eggNOG" id="COG3631">
    <property type="taxonomic scope" value="Bacteria"/>
</dbReference>
<name>W4HJH2_9RHOB</name>
<dbReference type="InterPro" id="IPR032710">
    <property type="entry name" value="NTF2-like_dom_sf"/>
</dbReference>
<accession>W4HJH2</accession>
<sequence>MDLKDIAQALVEGCNAGAEVDNLDRLYADDAVSVESTAMPGMDSRETRGLDGIRGKHAWWDSATADVVSRAEGPFLHGDDRFAVIFHAKGRMVADDSTFEMREVAVYHVSGGRIVREEFFQDVHGATCEKHPAWLAER</sequence>
<evidence type="ECO:0000313" key="3">
    <source>
        <dbReference type="Proteomes" id="UP000019063"/>
    </source>
</evidence>
<gene>
    <name evidence="2" type="ORF">ATO8_11139</name>
</gene>
<dbReference type="SUPFAM" id="SSF54427">
    <property type="entry name" value="NTF2-like"/>
    <property type="match status" value="1"/>
</dbReference>
<protein>
    <recommendedName>
        <fullName evidence="1">SnoaL-like domain-containing protein</fullName>
    </recommendedName>
</protein>
<organism evidence="2 3">
    <name type="scientific">Roseivivax marinus</name>
    <dbReference type="NCBI Taxonomy" id="1379903"/>
    <lineage>
        <taxon>Bacteria</taxon>
        <taxon>Pseudomonadati</taxon>
        <taxon>Pseudomonadota</taxon>
        <taxon>Alphaproteobacteria</taxon>
        <taxon>Rhodobacterales</taxon>
        <taxon>Roseobacteraceae</taxon>
        <taxon>Roseivivax</taxon>
    </lineage>
</organism>
<proteinExistence type="predicted"/>
<dbReference type="RefSeq" id="WP_051487706.1">
    <property type="nucleotide sequence ID" value="NZ_AQQW01000006.1"/>
</dbReference>